<dbReference type="RefSeq" id="WP_169399136.1">
    <property type="nucleotide sequence ID" value="NZ_BAAAJH010000041.1"/>
</dbReference>
<protein>
    <recommendedName>
        <fullName evidence="4">Thiosulfate dehydrogenase [quinone] large subunit</fullName>
    </recommendedName>
</protein>
<dbReference type="Proteomes" id="UP001296706">
    <property type="component" value="Unassembled WGS sequence"/>
</dbReference>
<reference evidence="2 3" key="1">
    <citation type="submission" date="2020-04" db="EMBL/GenBank/DDBJ databases">
        <authorList>
            <person name="Klaysubun C."/>
            <person name="Duangmal K."/>
            <person name="Lipun K."/>
        </authorList>
    </citation>
    <scope>NUCLEOTIDE SEQUENCE [LARGE SCALE GENOMIC DNA]</scope>
    <source>
        <strain evidence="2 3">JCM 11839</strain>
    </source>
</reference>
<sequence length="188" mass="19970">MSAVLNADNMRGTGSYIPAGWSLRRLHGAAVVRILFGVLWAIDATFKWLPGWIHGQTLGKELDPTKVPTPMLHGWIQLWHAVAGADPGMFALITAIVESVLAVALILGVFSNLAFIATALWSIGIWTSAEHMHIPYMTGQTDLGPSIGYVFGALALFYAAAGATWSVDAVIRPRLGRLAPLAGSVPGA</sequence>
<proteinExistence type="predicted"/>
<feature type="transmembrane region" description="Helical" evidence="1">
    <location>
        <begin position="100"/>
        <end position="126"/>
    </location>
</feature>
<dbReference type="EMBL" id="JAAXKY010000129">
    <property type="protein sequence ID" value="NMH81093.1"/>
    <property type="molecule type" value="Genomic_DNA"/>
</dbReference>
<comment type="caution">
    <text evidence="2">The sequence shown here is derived from an EMBL/GenBank/DDBJ whole genome shotgun (WGS) entry which is preliminary data.</text>
</comment>
<keyword evidence="1" id="KW-0472">Membrane</keyword>
<feature type="transmembrane region" description="Helical" evidence="1">
    <location>
        <begin position="146"/>
        <end position="167"/>
    </location>
</feature>
<keyword evidence="1" id="KW-0812">Transmembrane</keyword>
<evidence type="ECO:0008006" key="4">
    <source>
        <dbReference type="Google" id="ProtNLM"/>
    </source>
</evidence>
<keyword evidence="1" id="KW-1133">Transmembrane helix</keyword>
<evidence type="ECO:0000256" key="1">
    <source>
        <dbReference type="SAM" id="Phobius"/>
    </source>
</evidence>
<evidence type="ECO:0000313" key="2">
    <source>
        <dbReference type="EMBL" id="NMH81093.1"/>
    </source>
</evidence>
<organism evidence="2 3">
    <name type="scientific">Pseudonocardia xinjiangensis</name>
    <dbReference type="NCBI Taxonomy" id="75289"/>
    <lineage>
        <taxon>Bacteria</taxon>
        <taxon>Bacillati</taxon>
        <taxon>Actinomycetota</taxon>
        <taxon>Actinomycetes</taxon>
        <taxon>Pseudonocardiales</taxon>
        <taxon>Pseudonocardiaceae</taxon>
        <taxon>Pseudonocardia</taxon>
    </lineage>
</organism>
<feature type="transmembrane region" description="Helical" evidence="1">
    <location>
        <begin position="73"/>
        <end position="93"/>
    </location>
</feature>
<name>A0ABX1RL64_9PSEU</name>
<evidence type="ECO:0000313" key="3">
    <source>
        <dbReference type="Proteomes" id="UP001296706"/>
    </source>
</evidence>
<gene>
    <name evidence="2" type="ORF">HF577_28870</name>
</gene>
<keyword evidence="3" id="KW-1185">Reference proteome</keyword>
<feature type="transmembrane region" description="Helical" evidence="1">
    <location>
        <begin position="30"/>
        <end position="53"/>
    </location>
</feature>
<accession>A0ABX1RL64</accession>